<sequence length="62" mass="7075">MAKLEQSDAEGHLRPIKSQKYRELTARARRKEELPTGGWFTAAPAPRLQKHVLKHAERALPC</sequence>
<dbReference type="Proteomes" id="UP000054632">
    <property type="component" value="Unassembled WGS sequence"/>
</dbReference>
<organism evidence="2 3">
    <name type="scientific">Trichinella pseudospiralis</name>
    <name type="common">Parasitic roundworm</name>
    <dbReference type="NCBI Taxonomy" id="6337"/>
    <lineage>
        <taxon>Eukaryota</taxon>
        <taxon>Metazoa</taxon>
        <taxon>Ecdysozoa</taxon>
        <taxon>Nematoda</taxon>
        <taxon>Enoplea</taxon>
        <taxon>Dorylaimia</taxon>
        <taxon>Trichinellida</taxon>
        <taxon>Trichinellidae</taxon>
        <taxon>Trichinella</taxon>
    </lineage>
</organism>
<evidence type="ECO:0000313" key="3">
    <source>
        <dbReference type="Proteomes" id="UP000054632"/>
    </source>
</evidence>
<comment type="caution">
    <text evidence="2">The sequence shown here is derived from an EMBL/GenBank/DDBJ whole genome shotgun (WGS) entry which is preliminary data.</text>
</comment>
<evidence type="ECO:0000256" key="1">
    <source>
        <dbReference type="SAM" id="MobiDB-lite"/>
    </source>
</evidence>
<feature type="region of interest" description="Disordered" evidence="1">
    <location>
        <begin position="1"/>
        <end position="41"/>
    </location>
</feature>
<feature type="compositionally biased region" description="Basic and acidic residues" evidence="1">
    <location>
        <begin position="20"/>
        <end position="34"/>
    </location>
</feature>
<protein>
    <submittedName>
        <fullName evidence="2">Uncharacterized protein</fullName>
    </submittedName>
</protein>
<accession>A0A0V1EX59</accession>
<reference evidence="2 3" key="1">
    <citation type="submission" date="2015-01" db="EMBL/GenBank/DDBJ databases">
        <title>Evolution of Trichinella species and genotypes.</title>
        <authorList>
            <person name="Korhonen P.K."/>
            <person name="Edoardo P."/>
            <person name="Giuseppe L.R."/>
            <person name="Gasser R.B."/>
        </authorList>
    </citation>
    <scope>NUCLEOTIDE SEQUENCE [LARGE SCALE GENOMIC DNA]</scope>
    <source>
        <strain evidence="2">ISS13</strain>
    </source>
</reference>
<dbReference type="AlphaFoldDB" id="A0A0V1EX59"/>
<gene>
    <name evidence="2" type="ORF">T4A_10389</name>
</gene>
<name>A0A0V1EX59_TRIPS</name>
<proteinExistence type="predicted"/>
<dbReference type="EMBL" id="JYDR01000004">
    <property type="protein sequence ID" value="KRY78236.1"/>
    <property type="molecule type" value="Genomic_DNA"/>
</dbReference>
<evidence type="ECO:0000313" key="2">
    <source>
        <dbReference type="EMBL" id="KRY78236.1"/>
    </source>
</evidence>
<feature type="compositionally biased region" description="Basic and acidic residues" evidence="1">
    <location>
        <begin position="1"/>
        <end position="13"/>
    </location>
</feature>